<dbReference type="PANTHER" id="PTHR46018:SF2">
    <property type="entry name" value="ZINC PHOSPHODIESTERASE ELAC PROTEIN 1"/>
    <property type="match status" value="1"/>
</dbReference>
<feature type="binding site" evidence="10">
    <location>
        <position position="68"/>
    </location>
    <ligand>
        <name>Zn(2+)</name>
        <dbReference type="ChEBI" id="CHEBI:29105"/>
        <label>2</label>
        <note>catalytic</note>
    </ligand>
</feature>
<proteinExistence type="inferred from homology"/>
<dbReference type="EMBL" id="NOKQ01000187">
    <property type="protein sequence ID" value="OZS78776.1"/>
    <property type="molecule type" value="Genomic_DNA"/>
</dbReference>
<evidence type="ECO:0000256" key="8">
    <source>
        <dbReference type="ARBA" id="ARBA00022833"/>
    </source>
</evidence>
<dbReference type="InterPro" id="IPR013471">
    <property type="entry name" value="RNase_Z/BN"/>
</dbReference>
<dbReference type="InterPro" id="IPR036866">
    <property type="entry name" value="RibonucZ/Hydroxyglut_hydro"/>
</dbReference>
<feature type="active site" description="Proton acceptor" evidence="10">
    <location>
        <position position="67"/>
    </location>
</feature>
<dbReference type="CDD" id="cd07717">
    <property type="entry name" value="RNaseZ_ZiPD-like_MBL-fold"/>
    <property type="match status" value="1"/>
</dbReference>
<evidence type="ECO:0000256" key="6">
    <source>
        <dbReference type="ARBA" id="ARBA00022759"/>
    </source>
</evidence>
<dbReference type="Pfam" id="PF23023">
    <property type="entry name" value="Anti-Pycsar_Apyc1"/>
    <property type="match status" value="1"/>
</dbReference>
<dbReference type="RefSeq" id="WP_094942010.1">
    <property type="nucleotide sequence ID" value="NZ_NOKQ01000187.1"/>
</dbReference>
<dbReference type="GO" id="GO:0042781">
    <property type="term" value="F:3'-tRNA processing endoribonuclease activity"/>
    <property type="evidence" value="ECO:0007669"/>
    <property type="project" value="UniProtKB-UniRule"/>
</dbReference>
<evidence type="ECO:0000256" key="2">
    <source>
        <dbReference type="ARBA" id="ARBA00012477"/>
    </source>
</evidence>
<evidence type="ECO:0000313" key="12">
    <source>
        <dbReference type="Proteomes" id="UP000217065"/>
    </source>
</evidence>
<feature type="binding site" evidence="10">
    <location>
        <position position="211"/>
    </location>
    <ligand>
        <name>Zn(2+)</name>
        <dbReference type="ChEBI" id="CHEBI:29105"/>
        <label>2</label>
        <note>catalytic</note>
    </ligand>
</feature>
<keyword evidence="5 10" id="KW-0479">Metal-binding</keyword>
<feature type="binding site" evidence="10">
    <location>
        <position position="65"/>
    </location>
    <ligand>
        <name>Zn(2+)</name>
        <dbReference type="ChEBI" id="CHEBI:29105"/>
        <label>1</label>
        <note>catalytic</note>
    </ligand>
</feature>
<comment type="similarity">
    <text evidence="10">Belongs to the RNase Z family.</text>
</comment>
<dbReference type="EC" id="3.1.26.11" evidence="2 10"/>
<evidence type="ECO:0000256" key="1">
    <source>
        <dbReference type="ARBA" id="ARBA00011738"/>
    </source>
</evidence>
<comment type="function">
    <text evidence="9 10">Zinc phosphodiesterase, which displays some tRNA 3'-processing endonuclease activity. Probably involved in tRNA maturation, by removing a 3'-trailer from precursor tRNA.</text>
</comment>
<comment type="cofactor">
    <cofactor evidence="10">
        <name>Zn(2+)</name>
        <dbReference type="ChEBI" id="CHEBI:29105"/>
    </cofactor>
    <text evidence="10">Binds 2 Zn(2+) ions.</text>
</comment>
<dbReference type="FunFam" id="3.60.15.10:FF:000002">
    <property type="entry name" value="Ribonuclease Z"/>
    <property type="match status" value="1"/>
</dbReference>
<dbReference type="PANTHER" id="PTHR46018">
    <property type="entry name" value="ZINC PHOSPHODIESTERASE ELAC PROTEIN 1"/>
    <property type="match status" value="1"/>
</dbReference>
<evidence type="ECO:0000256" key="10">
    <source>
        <dbReference type="HAMAP-Rule" id="MF_01818"/>
    </source>
</evidence>
<feature type="binding site" evidence="10">
    <location>
        <position position="211"/>
    </location>
    <ligand>
        <name>Zn(2+)</name>
        <dbReference type="ChEBI" id="CHEBI:29105"/>
        <label>1</label>
        <note>catalytic</note>
    </ligand>
</feature>
<feature type="binding site" evidence="10">
    <location>
        <position position="269"/>
    </location>
    <ligand>
        <name>Zn(2+)</name>
        <dbReference type="ChEBI" id="CHEBI:29105"/>
        <label>2</label>
        <note>catalytic</note>
    </ligand>
</feature>
<dbReference type="NCBIfam" id="NF000801">
    <property type="entry name" value="PRK00055.1-3"/>
    <property type="match status" value="1"/>
</dbReference>
<dbReference type="Proteomes" id="UP000217065">
    <property type="component" value="Unassembled WGS sequence"/>
</dbReference>
<comment type="catalytic activity">
    <reaction evidence="10">
        <text>Endonucleolytic cleavage of RNA, removing extra 3' nucleotides from tRNA precursor, generating 3' termini of tRNAs. A 3'-hydroxy group is left at the tRNA terminus and a 5'-phosphoryl group is left at the trailer molecule.</text>
        <dbReference type="EC" id="3.1.26.11"/>
    </reaction>
</comment>
<keyword evidence="3 10" id="KW-0819">tRNA processing</keyword>
<evidence type="ECO:0000313" key="11">
    <source>
        <dbReference type="EMBL" id="OZS78776.1"/>
    </source>
</evidence>
<dbReference type="GO" id="GO:0042802">
    <property type="term" value="F:identical protein binding"/>
    <property type="evidence" value="ECO:0007669"/>
    <property type="project" value="UniProtKB-ARBA"/>
</dbReference>
<dbReference type="OrthoDB" id="9800940at2"/>
<sequence>MELMFLGTGAGMPSRTRHTSSILLNLVEERGTYWLFDCGEAMQHRLIETSYKPRRVEKIFITHLHGDHIFGLPGFLGSRSFLGGTEELTVYGPAGIEEYIRTSLRLSGTHLTYPLSIREIQPGIVFEDEQFVVEADLLEHVIPSFGYRIVQEDLPGTLLMEKVRELGVPKGPLLGRLKNGETIQLEDGRIIKGTDVTSSPQRGLILSILGDTRFCEASIRLAIDADVVVHEATFDDTNKKLAGAYGHSTFRQAATVAQRAGAKHLIATHISARFTKEDEPRLVAEMGDAGCPVFIAQDLQGYQLLRDGSITSFTA</sequence>
<evidence type="ECO:0000256" key="9">
    <source>
        <dbReference type="ARBA" id="ARBA00057812"/>
    </source>
</evidence>
<dbReference type="GO" id="GO:0008270">
    <property type="term" value="F:zinc ion binding"/>
    <property type="evidence" value="ECO:0007669"/>
    <property type="project" value="UniProtKB-UniRule"/>
</dbReference>
<feature type="binding site" evidence="10">
    <location>
        <position position="63"/>
    </location>
    <ligand>
        <name>Zn(2+)</name>
        <dbReference type="ChEBI" id="CHEBI:29105"/>
        <label>1</label>
        <note>catalytic</note>
    </ligand>
</feature>
<reference evidence="11 12" key="1">
    <citation type="submission" date="2017-07" db="EMBL/GenBank/DDBJ databases">
        <title>Tetzosporium hominis gen.nov. sp.nov.</title>
        <authorList>
            <person name="Tetz G."/>
            <person name="Tetz V."/>
        </authorList>
    </citation>
    <scope>NUCLEOTIDE SEQUENCE [LARGE SCALE GENOMIC DNA]</scope>
    <source>
        <strain evidence="11 12">VT-49</strain>
    </source>
</reference>
<name>A0A264W5A7_9BACL</name>
<dbReference type="Gene3D" id="3.60.15.10">
    <property type="entry name" value="Ribonuclease Z/Hydroxyacylglutathione hydrolase-like"/>
    <property type="match status" value="1"/>
</dbReference>
<keyword evidence="12" id="KW-1185">Reference proteome</keyword>
<dbReference type="NCBIfam" id="TIGR02651">
    <property type="entry name" value="RNase_Z"/>
    <property type="match status" value="1"/>
</dbReference>
<accession>A0A264W5A7</accession>
<dbReference type="HAMAP" id="MF_01818">
    <property type="entry name" value="RNase_Z_BN"/>
    <property type="match status" value="1"/>
</dbReference>
<gene>
    <name evidence="10 11" type="primary">rnz</name>
    <name evidence="11" type="ORF">CF394_04355</name>
</gene>
<evidence type="ECO:0000256" key="4">
    <source>
        <dbReference type="ARBA" id="ARBA00022722"/>
    </source>
</evidence>
<keyword evidence="8 10" id="KW-0862">Zinc</keyword>
<comment type="caution">
    <text evidence="11">The sequence shown here is derived from an EMBL/GenBank/DDBJ whole genome shotgun (WGS) entry which is preliminary data.</text>
</comment>
<dbReference type="SUPFAM" id="SSF56281">
    <property type="entry name" value="Metallo-hydrolase/oxidoreductase"/>
    <property type="match status" value="1"/>
</dbReference>
<dbReference type="AlphaFoldDB" id="A0A264W5A7"/>
<evidence type="ECO:0000256" key="3">
    <source>
        <dbReference type="ARBA" id="ARBA00022694"/>
    </source>
</evidence>
<feature type="binding site" evidence="10">
    <location>
        <position position="140"/>
    </location>
    <ligand>
        <name>Zn(2+)</name>
        <dbReference type="ChEBI" id="CHEBI:29105"/>
        <label>1</label>
        <note>catalytic</note>
    </ligand>
</feature>
<protein>
    <recommendedName>
        <fullName evidence="2 10">Ribonuclease Z</fullName>
        <shortName evidence="10">RNase Z</shortName>
        <ecNumber evidence="2 10">3.1.26.11</ecNumber>
    </recommendedName>
    <alternativeName>
        <fullName evidence="10">tRNA 3 endonuclease</fullName>
    </alternativeName>
    <alternativeName>
        <fullName evidence="10">tRNase Z</fullName>
    </alternativeName>
</protein>
<feature type="binding site" evidence="10">
    <location>
        <position position="67"/>
    </location>
    <ligand>
        <name>Zn(2+)</name>
        <dbReference type="ChEBI" id="CHEBI:29105"/>
        <label>2</label>
        <note>catalytic</note>
    </ligand>
</feature>
<comment type="subunit">
    <text evidence="1 10">Homodimer.</text>
</comment>
<organism evidence="11 12">
    <name type="scientific">Tetzosporium hominis</name>
    <dbReference type="NCBI Taxonomy" id="2020506"/>
    <lineage>
        <taxon>Bacteria</taxon>
        <taxon>Bacillati</taxon>
        <taxon>Bacillota</taxon>
        <taxon>Bacilli</taxon>
        <taxon>Bacillales</taxon>
        <taxon>Caryophanaceae</taxon>
        <taxon>Tetzosporium</taxon>
    </lineage>
</organism>
<keyword evidence="6 10" id="KW-0255">Endonuclease</keyword>
<evidence type="ECO:0000256" key="5">
    <source>
        <dbReference type="ARBA" id="ARBA00022723"/>
    </source>
</evidence>
<evidence type="ECO:0000256" key="7">
    <source>
        <dbReference type="ARBA" id="ARBA00022801"/>
    </source>
</evidence>
<keyword evidence="4 10" id="KW-0540">Nuclease</keyword>
<keyword evidence="7 10" id="KW-0378">Hydrolase</keyword>